<evidence type="ECO:0000313" key="1">
    <source>
        <dbReference type="EMBL" id="SES18665.1"/>
    </source>
</evidence>
<reference evidence="1 2" key="1">
    <citation type="submission" date="2016-10" db="EMBL/GenBank/DDBJ databases">
        <authorList>
            <person name="de Groot N.N."/>
        </authorList>
    </citation>
    <scope>NUCLEOTIDE SEQUENCE [LARGE SCALE GENOMIC DNA]</scope>
    <source>
        <strain evidence="1 2">VTM2R47</strain>
    </source>
</reference>
<protein>
    <submittedName>
        <fullName evidence="1">Uncharacterized protein</fullName>
    </submittedName>
</protein>
<dbReference type="EMBL" id="FOGM01000021">
    <property type="protein sequence ID" value="SES18665.1"/>
    <property type="molecule type" value="Genomic_DNA"/>
</dbReference>
<organism evidence="1 2">
    <name type="scientific">Streptococcus gallolyticus</name>
    <dbReference type="NCBI Taxonomy" id="315405"/>
    <lineage>
        <taxon>Bacteria</taxon>
        <taxon>Bacillati</taxon>
        <taxon>Bacillota</taxon>
        <taxon>Bacilli</taxon>
        <taxon>Lactobacillales</taxon>
        <taxon>Streptococcaceae</taxon>
        <taxon>Streptococcus</taxon>
    </lineage>
</organism>
<name>A0A1H9VAG4_9STRE</name>
<evidence type="ECO:0000313" key="2">
    <source>
        <dbReference type="Proteomes" id="UP000182712"/>
    </source>
</evidence>
<proteinExistence type="predicted"/>
<dbReference type="AlphaFoldDB" id="A0A1H9VAG4"/>
<gene>
    <name evidence="1" type="ORF">SAMN04487840_12125</name>
</gene>
<accession>A0A1H9VAG4</accession>
<dbReference type="RefSeq" id="WP_177159408.1">
    <property type="nucleotide sequence ID" value="NZ_FOGM01000021.1"/>
</dbReference>
<dbReference type="Proteomes" id="UP000182712">
    <property type="component" value="Unassembled WGS sequence"/>
</dbReference>
<sequence length="56" mass="6445">MKKYYVSGKVANLDVGSEIEAKNKYQAAIEFHKLYSEIEDCFGLDELEITEVEEVQ</sequence>